<keyword evidence="3" id="KW-1003">Cell membrane</keyword>
<dbReference type="PANTHER" id="PTHR33508">
    <property type="entry name" value="UPF0056 MEMBRANE PROTEIN YHCE"/>
    <property type="match status" value="1"/>
</dbReference>
<evidence type="ECO:0000256" key="2">
    <source>
        <dbReference type="ARBA" id="ARBA00009784"/>
    </source>
</evidence>
<evidence type="ECO:0000256" key="6">
    <source>
        <dbReference type="ARBA" id="ARBA00023136"/>
    </source>
</evidence>
<dbReference type="InterPro" id="IPR002771">
    <property type="entry name" value="Multi_antbiot-R_MarC"/>
</dbReference>
<evidence type="ECO:0000313" key="9">
    <source>
        <dbReference type="Proteomes" id="UP000546464"/>
    </source>
</evidence>
<evidence type="ECO:0000256" key="1">
    <source>
        <dbReference type="ARBA" id="ARBA00004651"/>
    </source>
</evidence>
<feature type="transmembrane region" description="Helical" evidence="7">
    <location>
        <begin position="68"/>
        <end position="89"/>
    </location>
</feature>
<dbReference type="GO" id="GO:0005886">
    <property type="term" value="C:plasma membrane"/>
    <property type="evidence" value="ECO:0007669"/>
    <property type="project" value="UniProtKB-SubCell"/>
</dbReference>
<dbReference type="NCBIfam" id="TIGR00427">
    <property type="entry name" value="NAAT family transporter"/>
    <property type="match status" value="1"/>
</dbReference>
<name>A0A842HH09_9BACT</name>
<feature type="transmembrane region" description="Helical" evidence="7">
    <location>
        <begin position="40"/>
        <end position="62"/>
    </location>
</feature>
<sequence length="205" mass="21864">MFLAFISVWIKFFLLLTPFFVLSVFLTYTANLTASERRSMAVRVTLAVLAVVSVLLFFGGYLFDLFGITLDAFRVGAGTLLFLSGIALARESARPLNQQKPDIEDMKTAAVVPLAIPVTVGPATTGTLLVMGADMREHGLHLPSIVGVLLAVVGVGVLLFLSAKVERVLGKLGITILSRLTGLMLTALAAQILFDGIRGLMAVAE</sequence>
<proteinExistence type="inferred from homology"/>
<dbReference type="PANTHER" id="PTHR33508:SF1">
    <property type="entry name" value="UPF0056 MEMBRANE PROTEIN YHCE"/>
    <property type="match status" value="1"/>
</dbReference>
<comment type="caution">
    <text evidence="8">The sequence shown here is derived from an EMBL/GenBank/DDBJ whole genome shotgun (WGS) entry which is preliminary data.</text>
</comment>
<dbReference type="Pfam" id="PF01914">
    <property type="entry name" value="MarC"/>
    <property type="match status" value="1"/>
</dbReference>
<comment type="similarity">
    <text evidence="2 7">Belongs to the UPF0056 (MarC) family.</text>
</comment>
<dbReference type="Proteomes" id="UP000546464">
    <property type="component" value="Unassembled WGS sequence"/>
</dbReference>
<dbReference type="AlphaFoldDB" id="A0A842HH09"/>
<feature type="transmembrane region" description="Helical" evidence="7">
    <location>
        <begin position="6"/>
        <end position="28"/>
    </location>
</feature>
<evidence type="ECO:0000256" key="7">
    <source>
        <dbReference type="RuleBase" id="RU362048"/>
    </source>
</evidence>
<comment type="subcellular location">
    <subcellularLocation>
        <location evidence="1 7">Cell membrane</location>
        <topology evidence="1 7">Multi-pass membrane protein</topology>
    </subcellularLocation>
</comment>
<protein>
    <recommendedName>
        <fullName evidence="7">UPF0056 membrane protein</fullName>
    </recommendedName>
</protein>
<organism evidence="8 9">
    <name type="scientific">Ruficoccus amylovorans</name>
    <dbReference type="NCBI Taxonomy" id="1804625"/>
    <lineage>
        <taxon>Bacteria</taxon>
        <taxon>Pseudomonadati</taxon>
        <taxon>Verrucomicrobiota</taxon>
        <taxon>Opitutia</taxon>
        <taxon>Puniceicoccales</taxon>
        <taxon>Cerasicoccaceae</taxon>
        <taxon>Ruficoccus</taxon>
    </lineage>
</organism>
<evidence type="ECO:0000256" key="5">
    <source>
        <dbReference type="ARBA" id="ARBA00022989"/>
    </source>
</evidence>
<keyword evidence="6 7" id="KW-0472">Membrane</keyword>
<keyword evidence="4 7" id="KW-0812">Transmembrane</keyword>
<evidence type="ECO:0000313" key="8">
    <source>
        <dbReference type="EMBL" id="MBC2595702.1"/>
    </source>
</evidence>
<keyword evidence="5 7" id="KW-1133">Transmembrane helix</keyword>
<gene>
    <name evidence="8" type="ORF">H5P28_15655</name>
</gene>
<evidence type="ECO:0000256" key="3">
    <source>
        <dbReference type="ARBA" id="ARBA00022475"/>
    </source>
</evidence>
<accession>A0A842HH09</accession>
<feature type="transmembrane region" description="Helical" evidence="7">
    <location>
        <begin position="173"/>
        <end position="194"/>
    </location>
</feature>
<keyword evidence="9" id="KW-1185">Reference proteome</keyword>
<evidence type="ECO:0000256" key="4">
    <source>
        <dbReference type="ARBA" id="ARBA00022692"/>
    </source>
</evidence>
<feature type="transmembrane region" description="Helical" evidence="7">
    <location>
        <begin position="110"/>
        <end position="133"/>
    </location>
</feature>
<reference evidence="8 9" key="1">
    <citation type="submission" date="2020-07" db="EMBL/GenBank/DDBJ databases">
        <authorList>
            <person name="Feng X."/>
        </authorList>
    </citation>
    <scope>NUCLEOTIDE SEQUENCE [LARGE SCALE GENOMIC DNA]</scope>
    <source>
        <strain evidence="8 9">JCM31066</strain>
    </source>
</reference>
<feature type="transmembrane region" description="Helical" evidence="7">
    <location>
        <begin position="139"/>
        <end position="161"/>
    </location>
</feature>
<dbReference type="RefSeq" id="WP_185676640.1">
    <property type="nucleotide sequence ID" value="NZ_JACHVB010000052.1"/>
</dbReference>
<dbReference type="EMBL" id="JACHVB010000052">
    <property type="protein sequence ID" value="MBC2595702.1"/>
    <property type="molecule type" value="Genomic_DNA"/>
</dbReference>